<organism evidence="1 2">
    <name type="scientific">Blautia hydrogenotrophica (strain DSM 10507 / JCM 14656 / S5a33)</name>
    <name type="common">Ruminococcus hydrogenotrophicus</name>
    <dbReference type="NCBI Taxonomy" id="476272"/>
    <lineage>
        <taxon>Bacteria</taxon>
        <taxon>Bacillati</taxon>
        <taxon>Bacillota</taxon>
        <taxon>Clostridia</taxon>
        <taxon>Lachnospirales</taxon>
        <taxon>Lachnospiraceae</taxon>
        <taxon>Blautia</taxon>
    </lineage>
</organism>
<accession>C0CJW1</accession>
<name>C0CJW1_BLAHS</name>
<evidence type="ECO:0008006" key="3">
    <source>
        <dbReference type="Google" id="ProtNLM"/>
    </source>
</evidence>
<dbReference type="Proteomes" id="UP000003100">
    <property type="component" value="Unassembled WGS sequence"/>
</dbReference>
<dbReference type="EMBL" id="ACBZ01000051">
    <property type="protein sequence ID" value="EEG49944.1"/>
    <property type="molecule type" value="Genomic_DNA"/>
</dbReference>
<dbReference type="eggNOG" id="COG0253">
    <property type="taxonomic scope" value="Bacteria"/>
</dbReference>
<proteinExistence type="predicted"/>
<dbReference type="AlphaFoldDB" id="C0CJW1"/>
<dbReference type="GeneID" id="86820406"/>
<dbReference type="HOGENOM" id="CLU_1544658_0_0_9"/>
<reference evidence="1 2" key="2">
    <citation type="submission" date="2009-02" db="EMBL/GenBank/DDBJ databases">
        <title>Draft genome sequence of Blautia hydrogenotrophica DSM 10507 (Ruminococcus hydrogenotrophicus DSM 10507).</title>
        <authorList>
            <person name="Sudarsanam P."/>
            <person name="Ley R."/>
            <person name="Guruge J."/>
            <person name="Turnbaugh P.J."/>
            <person name="Mahowald M."/>
            <person name="Liep D."/>
            <person name="Gordon J."/>
        </authorList>
    </citation>
    <scope>NUCLEOTIDE SEQUENCE [LARGE SCALE GENOMIC DNA]</scope>
    <source>
        <strain evidence="2">DSM 10507 / JCM 14656 / S5a33</strain>
    </source>
</reference>
<dbReference type="PATRIC" id="fig|476272.21.peg.2477"/>
<evidence type="ECO:0000313" key="2">
    <source>
        <dbReference type="Proteomes" id="UP000003100"/>
    </source>
</evidence>
<protein>
    <recommendedName>
        <fullName evidence="3">Diaminopimelate epimerase</fullName>
    </recommendedName>
</protein>
<keyword evidence="2" id="KW-1185">Reference proteome</keyword>
<gene>
    <name evidence="1" type="ORF">RUMHYD_01131</name>
</gene>
<dbReference type="Gene3D" id="3.10.310.10">
    <property type="entry name" value="Diaminopimelate Epimerase, Chain A, domain 1"/>
    <property type="match status" value="1"/>
</dbReference>
<dbReference type="RefSeq" id="WP_005946988.1">
    <property type="nucleotide sequence ID" value="NZ_CP136423.1"/>
</dbReference>
<comment type="caution">
    <text evidence="1">The sequence shown here is derived from an EMBL/GenBank/DDBJ whole genome shotgun (WGS) entry which is preliminary data.</text>
</comment>
<evidence type="ECO:0000313" key="1">
    <source>
        <dbReference type="EMBL" id="EEG49944.1"/>
    </source>
</evidence>
<reference evidence="1 2" key="1">
    <citation type="submission" date="2009-01" db="EMBL/GenBank/DDBJ databases">
        <authorList>
            <person name="Fulton L."/>
            <person name="Clifton S."/>
            <person name="Fulton B."/>
            <person name="Xu J."/>
            <person name="Minx P."/>
            <person name="Pepin K.H."/>
            <person name="Johnson M."/>
            <person name="Bhonagiri V."/>
            <person name="Nash W.E."/>
            <person name="Mardis E.R."/>
            <person name="Wilson R.K."/>
        </authorList>
    </citation>
    <scope>NUCLEOTIDE SEQUENCE [LARGE SCALE GENOMIC DNA]</scope>
    <source>
        <strain evidence="2">DSM 10507 / JCM 14656 / S5a33</strain>
    </source>
</reference>
<sequence>MIGRVDRELVFVNEGAASRRKIVWKEDERMCDHRIKMSRYQGQGTDCLILDPNQNQELLAGKKVELICRRSLGIGGDSVLYGPILENGKARMKIFQPECASKEAGEGKIGAFANYLVDACYFAGEPQDGVQVGLLDVSLEDMEFQTDWRACGKRNREIQFVEDIYLDESFFVS</sequence>
<dbReference type="SUPFAM" id="SSF54506">
    <property type="entry name" value="Diaminopimelate epimerase-like"/>
    <property type="match status" value="1"/>
</dbReference>